<dbReference type="EMBL" id="OX459118">
    <property type="protein sequence ID" value="CAI9089415.1"/>
    <property type="molecule type" value="Genomic_DNA"/>
</dbReference>
<name>A0AAV1C3L9_OLDCO</name>
<keyword evidence="6" id="KW-1185">Reference proteome</keyword>
<dbReference type="Proteomes" id="UP001161247">
    <property type="component" value="Chromosome 1"/>
</dbReference>
<organism evidence="5 6">
    <name type="scientific">Oldenlandia corymbosa var. corymbosa</name>
    <dbReference type="NCBI Taxonomy" id="529605"/>
    <lineage>
        <taxon>Eukaryota</taxon>
        <taxon>Viridiplantae</taxon>
        <taxon>Streptophyta</taxon>
        <taxon>Embryophyta</taxon>
        <taxon>Tracheophyta</taxon>
        <taxon>Spermatophyta</taxon>
        <taxon>Magnoliopsida</taxon>
        <taxon>eudicotyledons</taxon>
        <taxon>Gunneridae</taxon>
        <taxon>Pentapetalae</taxon>
        <taxon>asterids</taxon>
        <taxon>lamiids</taxon>
        <taxon>Gentianales</taxon>
        <taxon>Rubiaceae</taxon>
        <taxon>Rubioideae</taxon>
        <taxon>Spermacoceae</taxon>
        <taxon>Hedyotis-Oldenlandia complex</taxon>
        <taxon>Oldenlandia</taxon>
    </lineage>
</organism>
<feature type="compositionally biased region" description="Basic and acidic residues" evidence="4">
    <location>
        <begin position="511"/>
        <end position="521"/>
    </location>
</feature>
<dbReference type="InterPro" id="IPR011990">
    <property type="entry name" value="TPR-like_helical_dom_sf"/>
</dbReference>
<evidence type="ECO:0000313" key="5">
    <source>
        <dbReference type="EMBL" id="CAI9089415.1"/>
    </source>
</evidence>
<dbReference type="NCBIfam" id="TIGR00756">
    <property type="entry name" value="PPR"/>
    <property type="match status" value="2"/>
</dbReference>
<dbReference type="PANTHER" id="PTHR45717">
    <property type="entry name" value="OS12G0527900 PROTEIN"/>
    <property type="match status" value="1"/>
</dbReference>
<dbReference type="SUPFAM" id="SSF81901">
    <property type="entry name" value="HCP-like"/>
    <property type="match status" value="1"/>
</dbReference>
<dbReference type="Pfam" id="PF13041">
    <property type="entry name" value="PPR_2"/>
    <property type="match status" value="1"/>
</dbReference>
<sequence>MTRKTLLRCFASSSLNPFCKTKSVSVTNGGLGAVSAYFYSAGTAAIEPSSPSNSVNQDTLFQRLMRATDPKNPNQKEPVSQVLKRWVDEGREIDIRNVLDSIKMFRKFQSYERALEISEWIGSFPNSNLRNGIGALHLDLIYKVHGLEQAERYFESAPDNSKDSLLYGALLNCYVKEKLLDKAEPIMEKIREFGYGGHLSYNGMLNLYSQLGKWVEMISLVQEMESKGIHFDSITYSILLNAYGSTSDIMRMDKLLLKMEADPCVVIDWWPYSISAKGYLRAGDTAKAVSMLKKCEHMIEAKEKRGLKLHNICHAYEVLMTQYASMGKKDEVDRIWKLHKKPMRLLNRSYTCAICSHLKMDDTAVAQKLLNQWFSKKVVFDIRIPNLLVAAFCKKGQMEEAESIVKKIMESGAKPYASTWHYMASGYVRNNQMEDAVKMTIKGLREHPRWRPDIPVLACFEYLKGKGDNGTAEEILRLLEEGGGFGADFIDLISKYMRKGDSSVPAQMENGEEKLLDKDSTEMNLESES</sequence>
<feature type="region of interest" description="Disordered" evidence="4">
    <location>
        <begin position="502"/>
        <end position="529"/>
    </location>
</feature>
<proteinExistence type="inferred from homology"/>
<protein>
    <submittedName>
        <fullName evidence="5">OLC1v1023984C1</fullName>
    </submittedName>
</protein>
<dbReference type="AlphaFoldDB" id="A0AAV1C3L9"/>
<feature type="repeat" description="PPR" evidence="3">
    <location>
        <begin position="381"/>
        <end position="415"/>
    </location>
</feature>
<accession>A0AAV1C3L9</accession>
<dbReference type="PANTHER" id="PTHR45717:SF10">
    <property type="entry name" value="OS10G0501000 PROTEIN"/>
    <property type="match status" value="1"/>
</dbReference>
<dbReference type="InterPro" id="IPR002885">
    <property type="entry name" value="PPR_rpt"/>
</dbReference>
<reference evidence="5" key="1">
    <citation type="submission" date="2023-03" db="EMBL/GenBank/DDBJ databases">
        <authorList>
            <person name="Julca I."/>
        </authorList>
    </citation>
    <scope>NUCLEOTIDE SEQUENCE</scope>
</reference>
<evidence type="ECO:0000256" key="2">
    <source>
        <dbReference type="ARBA" id="ARBA00022737"/>
    </source>
</evidence>
<dbReference type="GO" id="GO:0003729">
    <property type="term" value="F:mRNA binding"/>
    <property type="evidence" value="ECO:0007669"/>
    <property type="project" value="UniProtKB-ARBA"/>
</dbReference>
<dbReference type="PROSITE" id="PS51375">
    <property type="entry name" value="PPR"/>
    <property type="match status" value="2"/>
</dbReference>
<evidence type="ECO:0000256" key="3">
    <source>
        <dbReference type="PROSITE-ProRule" id="PRU00708"/>
    </source>
</evidence>
<dbReference type="Gene3D" id="1.25.40.10">
    <property type="entry name" value="Tetratricopeptide repeat domain"/>
    <property type="match status" value="2"/>
</dbReference>
<evidence type="ECO:0000256" key="1">
    <source>
        <dbReference type="ARBA" id="ARBA00007626"/>
    </source>
</evidence>
<dbReference type="SUPFAM" id="SSF48452">
    <property type="entry name" value="TPR-like"/>
    <property type="match status" value="1"/>
</dbReference>
<dbReference type="Pfam" id="PF01535">
    <property type="entry name" value="PPR"/>
    <property type="match status" value="3"/>
</dbReference>
<feature type="repeat" description="PPR" evidence="3">
    <location>
        <begin position="197"/>
        <end position="231"/>
    </location>
</feature>
<gene>
    <name evidence="5" type="ORF">OLC1_LOCUS1763</name>
</gene>
<comment type="similarity">
    <text evidence="1">Belongs to the PPR family. P subfamily.</text>
</comment>
<evidence type="ECO:0000256" key="4">
    <source>
        <dbReference type="SAM" id="MobiDB-lite"/>
    </source>
</evidence>
<keyword evidence="2" id="KW-0677">Repeat</keyword>
<dbReference type="GO" id="GO:0005739">
    <property type="term" value="C:mitochondrion"/>
    <property type="evidence" value="ECO:0007669"/>
    <property type="project" value="TreeGrafter"/>
</dbReference>
<evidence type="ECO:0000313" key="6">
    <source>
        <dbReference type="Proteomes" id="UP001161247"/>
    </source>
</evidence>